<name>A0A9D3VHX2_9ROSI</name>
<keyword evidence="2" id="KW-1185">Reference proteome</keyword>
<organism evidence="1 2">
    <name type="scientific">Gossypium stocksii</name>
    <dbReference type="NCBI Taxonomy" id="47602"/>
    <lineage>
        <taxon>Eukaryota</taxon>
        <taxon>Viridiplantae</taxon>
        <taxon>Streptophyta</taxon>
        <taxon>Embryophyta</taxon>
        <taxon>Tracheophyta</taxon>
        <taxon>Spermatophyta</taxon>
        <taxon>Magnoliopsida</taxon>
        <taxon>eudicotyledons</taxon>
        <taxon>Gunneridae</taxon>
        <taxon>Pentapetalae</taxon>
        <taxon>rosids</taxon>
        <taxon>malvids</taxon>
        <taxon>Malvales</taxon>
        <taxon>Malvaceae</taxon>
        <taxon>Malvoideae</taxon>
        <taxon>Gossypium</taxon>
    </lineage>
</organism>
<evidence type="ECO:0000313" key="1">
    <source>
        <dbReference type="EMBL" id="KAH1082294.1"/>
    </source>
</evidence>
<sequence>MARMLMATFYMKIKFSTSLGISFLRSDQCMAMRCHMLSARQAMSLQPRDRVHERNN</sequence>
<reference evidence="1 2" key="1">
    <citation type="journal article" date="2021" name="Plant Biotechnol. J.">
        <title>Multi-omics assisted identification of the key and species-specific regulatory components of drought-tolerant mechanisms in Gossypium stocksii.</title>
        <authorList>
            <person name="Yu D."/>
            <person name="Ke L."/>
            <person name="Zhang D."/>
            <person name="Wu Y."/>
            <person name="Sun Y."/>
            <person name="Mei J."/>
            <person name="Sun J."/>
            <person name="Sun Y."/>
        </authorList>
    </citation>
    <scope>NUCLEOTIDE SEQUENCE [LARGE SCALE GENOMIC DNA]</scope>
    <source>
        <strain evidence="2">cv. E1</strain>
        <tissue evidence="1">Leaf</tissue>
    </source>
</reference>
<accession>A0A9D3VHX2</accession>
<protein>
    <submittedName>
        <fullName evidence="1">Uncharacterized protein</fullName>
    </submittedName>
</protein>
<dbReference type="Proteomes" id="UP000828251">
    <property type="component" value="Unassembled WGS sequence"/>
</dbReference>
<comment type="caution">
    <text evidence="1">The sequence shown here is derived from an EMBL/GenBank/DDBJ whole genome shotgun (WGS) entry which is preliminary data.</text>
</comment>
<dbReference type="EMBL" id="JAIQCV010000007">
    <property type="protein sequence ID" value="KAH1082294.1"/>
    <property type="molecule type" value="Genomic_DNA"/>
</dbReference>
<proteinExistence type="predicted"/>
<dbReference type="AlphaFoldDB" id="A0A9D3VHX2"/>
<evidence type="ECO:0000313" key="2">
    <source>
        <dbReference type="Proteomes" id="UP000828251"/>
    </source>
</evidence>
<gene>
    <name evidence="1" type="ORF">J1N35_022055</name>
</gene>